<organism evidence="2 3">
    <name type="scientific">Pseudo-nitzschia multistriata</name>
    <dbReference type="NCBI Taxonomy" id="183589"/>
    <lineage>
        <taxon>Eukaryota</taxon>
        <taxon>Sar</taxon>
        <taxon>Stramenopiles</taxon>
        <taxon>Ochrophyta</taxon>
        <taxon>Bacillariophyta</taxon>
        <taxon>Bacillariophyceae</taxon>
        <taxon>Bacillariophycidae</taxon>
        <taxon>Bacillariales</taxon>
        <taxon>Bacillariaceae</taxon>
        <taxon>Pseudo-nitzschia</taxon>
    </lineage>
</organism>
<sequence>MPRRSSRSAKTRSVVAAEKNPLAESPRHTRRTIRGRAAPKTQADGGNCSGSSPPRSPAPSVQESTGSCPSESASRSPSPSPEPTKRTAAARGRRGRPPLAERKTGNHQNENKHRATARKRPEPVVELENEGVKKKPRGRPPRAASRNKVLSYAEVDSATDEETDCESESSADEDFGGSKKARNQKSKTKIPGIARKKRPKPPAKGLSPRGPRRASPSSLALFDKTNTRGQSPSTKRYAATPPSVRNRTPSSKRKRAKSSSATPTQSTIGVVVGLTPIQDSVSKVWKSEGDWRDHGGIDYGDFY</sequence>
<feature type="compositionally biased region" description="Basic residues" evidence="1">
    <location>
        <begin position="1"/>
        <end position="10"/>
    </location>
</feature>
<reference evidence="2 3" key="1">
    <citation type="submission" date="2019-01" db="EMBL/GenBank/DDBJ databases">
        <authorList>
            <person name="Ferrante I. M."/>
        </authorList>
    </citation>
    <scope>NUCLEOTIDE SEQUENCE [LARGE SCALE GENOMIC DNA]</scope>
    <source>
        <strain evidence="2 3">B856</strain>
    </source>
</reference>
<dbReference type="EMBL" id="CAACVS010000017">
    <property type="protein sequence ID" value="VEU34068.1"/>
    <property type="molecule type" value="Genomic_DNA"/>
</dbReference>
<protein>
    <submittedName>
        <fullName evidence="2">Uncharacterized protein</fullName>
    </submittedName>
</protein>
<gene>
    <name evidence="2" type="ORF">PSNMU_V1.4_AUG-EV-PASAV3_0007600</name>
</gene>
<accession>A0A448YWA3</accession>
<dbReference type="Proteomes" id="UP000291116">
    <property type="component" value="Unassembled WGS sequence"/>
</dbReference>
<feature type="compositionally biased region" description="Acidic residues" evidence="1">
    <location>
        <begin position="157"/>
        <end position="175"/>
    </location>
</feature>
<evidence type="ECO:0000313" key="3">
    <source>
        <dbReference type="Proteomes" id="UP000291116"/>
    </source>
</evidence>
<proteinExistence type="predicted"/>
<dbReference type="AlphaFoldDB" id="A0A448YWA3"/>
<feature type="compositionally biased region" description="Low complexity" evidence="1">
    <location>
        <begin position="203"/>
        <end position="220"/>
    </location>
</feature>
<evidence type="ECO:0000256" key="1">
    <source>
        <dbReference type="SAM" id="MobiDB-lite"/>
    </source>
</evidence>
<feature type="compositionally biased region" description="Basic and acidic residues" evidence="1">
    <location>
        <begin position="99"/>
        <end position="123"/>
    </location>
</feature>
<feature type="compositionally biased region" description="Basic residues" evidence="1">
    <location>
        <begin position="179"/>
        <end position="201"/>
    </location>
</feature>
<keyword evidence="3" id="KW-1185">Reference proteome</keyword>
<feature type="compositionally biased region" description="Low complexity" evidence="1">
    <location>
        <begin position="67"/>
        <end position="77"/>
    </location>
</feature>
<evidence type="ECO:0000313" key="2">
    <source>
        <dbReference type="EMBL" id="VEU34068.1"/>
    </source>
</evidence>
<name>A0A448YWA3_9STRA</name>
<feature type="region of interest" description="Disordered" evidence="1">
    <location>
        <begin position="1"/>
        <end position="268"/>
    </location>
</feature>